<evidence type="ECO:0000256" key="5">
    <source>
        <dbReference type="ARBA" id="ARBA00023242"/>
    </source>
</evidence>
<sequence>MAPTDPTTKRRRFQPPITTFFTTATTTTTTTTTTSGTTPHHTHNHYSTSTSSPTPTLAPKVQASLLSVGMRVRKSIAEGYKTQASFEKSITPTYQQSIHSTAQNPMMMTVTTAADEEGDAFSLPASSQDSMDSCSMSSAEGSRKRGFDDFDFYGCGYEGVDIHSEGWGLIPGANIAGERTILEAKGRSSALRRRFACSATGAAPGEGEFGAVDFEEPAFLRSREEVEGYEYEYEFLGGRCREVEMGGV</sequence>
<evidence type="ECO:0000256" key="2">
    <source>
        <dbReference type="ARBA" id="ARBA00004496"/>
    </source>
</evidence>
<dbReference type="Pfam" id="PF08591">
    <property type="entry name" value="RNR_inhib"/>
    <property type="match status" value="1"/>
</dbReference>
<evidence type="ECO:0000313" key="8">
    <source>
        <dbReference type="Proteomes" id="UP000248961"/>
    </source>
</evidence>
<dbReference type="OrthoDB" id="4072855at2759"/>
<dbReference type="EMBL" id="KZ824268">
    <property type="protein sequence ID" value="RAL16704.1"/>
    <property type="molecule type" value="Genomic_DNA"/>
</dbReference>
<dbReference type="PANTHER" id="PTHR28081:SF1">
    <property type="entry name" value="DAMAGE-REGULATED IMPORT FACILITATOR 1"/>
    <property type="match status" value="1"/>
</dbReference>
<keyword evidence="8" id="KW-1185">Reference proteome</keyword>
<feature type="compositionally biased region" description="Low complexity" evidence="6">
    <location>
        <begin position="22"/>
        <end position="55"/>
    </location>
</feature>
<keyword evidence="5" id="KW-0539">Nucleus</keyword>
<name>A0A395IEV4_ASPHC</name>
<comment type="subcellular location">
    <subcellularLocation>
        <location evidence="2">Cytoplasm</location>
    </subcellularLocation>
    <subcellularLocation>
        <location evidence="1">Nucleus</location>
    </subcellularLocation>
</comment>
<protein>
    <submittedName>
        <fullName evidence="7">Uncharacterized protein</fullName>
    </submittedName>
</protein>
<evidence type="ECO:0000313" key="7">
    <source>
        <dbReference type="EMBL" id="RAL16704.1"/>
    </source>
</evidence>
<organism evidence="7 8">
    <name type="scientific">Aspergillus homomorphus (strain CBS 101889)</name>
    <dbReference type="NCBI Taxonomy" id="1450537"/>
    <lineage>
        <taxon>Eukaryota</taxon>
        <taxon>Fungi</taxon>
        <taxon>Dikarya</taxon>
        <taxon>Ascomycota</taxon>
        <taxon>Pezizomycotina</taxon>
        <taxon>Eurotiomycetes</taxon>
        <taxon>Eurotiomycetidae</taxon>
        <taxon>Eurotiales</taxon>
        <taxon>Aspergillaceae</taxon>
        <taxon>Aspergillus</taxon>
        <taxon>Aspergillus subgen. Circumdati</taxon>
    </lineage>
</organism>
<keyword evidence="4" id="KW-0963">Cytoplasm</keyword>
<reference evidence="7 8" key="1">
    <citation type="submission" date="2018-02" db="EMBL/GenBank/DDBJ databases">
        <title>The genomes of Aspergillus section Nigri reveals drivers in fungal speciation.</title>
        <authorList>
            <consortium name="DOE Joint Genome Institute"/>
            <person name="Vesth T.C."/>
            <person name="Nybo J."/>
            <person name="Theobald S."/>
            <person name="Brandl J."/>
            <person name="Frisvad J.C."/>
            <person name="Nielsen K.F."/>
            <person name="Lyhne E.K."/>
            <person name="Kogle M.E."/>
            <person name="Kuo A."/>
            <person name="Riley R."/>
            <person name="Clum A."/>
            <person name="Nolan M."/>
            <person name="Lipzen A."/>
            <person name="Salamov A."/>
            <person name="Henrissat B."/>
            <person name="Wiebenga A."/>
            <person name="De vries R.P."/>
            <person name="Grigoriev I.V."/>
            <person name="Mortensen U.H."/>
            <person name="Andersen M.R."/>
            <person name="Baker S.E."/>
        </authorList>
    </citation>
    <scope>NUCLEOTIDE SEQUENCE [LARGE SCALE GENOMIC DNA]</scope>
    <source>
        <strain evidence="7 8">CBS 101889</strain>
    </source>
</reference>
<dbReference type="GeneID" id="37198771"/>
<evidence type="ECO:0000256" key="4">
    <source>
        <dbReference type="ARBA" id="ARBA00022490"/>
    </source>
</evidence>
<dbReference type="InterPro" id="IPR013900">
    <property type="entry name" value="RNR_inhibitor"/>
</dbReference>
<dbReference type="RefSeq" id="XP_025555858.1">
    <property type="nucleotide sequence ID" value="XM_025694482.1"/>
</dbReference>
<gene>
    <name evidence="7" type="ORF">BO97DRAFT_402358</name>
</gene>
<dbReference type="VEuPathDB" id="FungiDB:BO97DRAFT_402358"/>
<dbReference type="GO" id="GO:0005737">
    <property type="term" value="C:cytoplasm"/>
    <property type="evidence" value="ECO:0007669"/>
    <property type="project" value="UniProtKB-SubCell"/>
</dbReference>
<dbReference type="AlphaFoldDB" id="A0A395IEV4"/>
<feature type="compositionally biased region" description="Low complexity" evidence="6">
    <location>
        <begin position="126"/>
        <end position="138"/>
    </location>
</feature>
<proteinExistence type="inferred from homology"/>
<accession>A0A395IEV4</accession>
<evidence type="ECO:0000256" key="1">
    <source>
        <dbReference type="ARBA" id="ARBA00004123"/>
    </source>
</evidence>
<evidence type="ECO:0000256" key="3">
    <source>
        <dbReference type="ARBA" id="ARBA00005459"/>
    </source>
</evidence>
<dbReference type="Proteomes" id="UP000248961">
    <property type="component" value="Unassembled WGS sequence"/>
</dbReference>
<comment type="similarity">
    <text evidence="3">Belongs to the DIF1/spd1 family.</text>
</comment>
<feature type="region of interest" description="Disordered" evidence="6">
    <location>
        <begin position="123"/>
        <end position="143"/>
    </location>
</feature>
<dbReference type="GO" id="GO:0008104">
    <property type="term" value="P:intracellular protein localization"/>
    <property type="evidence" value="ECO:0007669"/>
    <property type="project" value="TreeGrafter"/>
</dbReference>
<dbReference type="PANTHER" id="PTHR28081">
    <property type="entry name" value="DAMAGE-REGULATED IMPORT FACILITATOR 1-RELATED"/>
    <property type="match status" value="1"/>
</dbReference>
<dbReference type="GO" id="GO:0005634">
    <property type="term" value="C:nucleus"/>
    <property type="evidence" value="ECO:0007669"/>
    <property type="project" value="UniProtKB-SubCell"/>
</dbReference>
<evidence type="ECO:0000256" key="6">
    <source>
        <dbReference type="SAM" id="MobiDB-lite"/>
    </source>
</evidence>
<feature type="region of interest" description="Disordered" evidence="6">
    <location>
        <begin position="22"/>
        <end position="57"/>
    </location>
</feature>
<dbReference type="GO" id="GO:1990846">
    <property type="term" value="F:ribonucleoside-diphosphate reductase inhibitor activity"/>
    <property type="evidence" value="ECO:0007669"/>
    <property type="project" value="TreeGrafter"/>
</dbReference>